<dbReference type="OrthoDB" id="5339776at2759"/>
<accession>A0A086TFX0</accession>
<dbReference type="Proteomes" id="UP000029964">
    <property type="component" value="Unassembled WGS sequence"/>
</dbReference>
<proteinExistence type="predicted"/>
<sequence>MDLAYNPHAERARRKNRSSTNINHLTLAPLTTKIPYNADDEDDAAILDSASHLTAVRTRTSYLQGKSAPTTPRLLAHAHSPAGPRSRSHHRRTPSAPGGPVAKSKSVTHFFGPNGRKNGTATPKKRGKGEDPSLSGLNDSDWLLRTGALMSTEAREYKGQAWLVSRQSSTSLAAMHDDDDVEEEAFAQEMAHEREHGSRRPSRRGSSALADDDGSANGSRFASRFASRAQSRSHSTAGPRSTAFSPMGEDDGDSYFPQQGLSGPDFVNLDEKLEELERDTSQEDEAAVRRLMRHGQNGGGSWIGNMIGWGLFPVDEDDDDDDDSEDDEEEEADEASAGVQTPGRSGRSSRHFEGISNLPDEKIPPPKNDGGAWGDAAWLLSVASKVIF</sequence>
<comment type="caution">
    <text evidence="2">The sequence shown here is derived from an EMBL/GenBank/DDBJ whole genome shotgun (WGS) entry which is preliminary data.</text>
</comment>
<feature type="compositionally biased region" description="Low complexity" evidence="1">
    <location>
        <begin position="215"/>
        <end position="235"/>
    </location>
</feature>
<name>A0A086TFX0_HAPC1</name>
<feature type="region of interest" description="Disordered" evidence="1">
    <location>
        <begin position="189"/>
        <end position="266"/>
    </location>
</feature>
<keyword evidence="3" id="KW-1185">Reference proteome</keyword>
<organism evidence="2 3">
    <name type="scientific">Hapsidospora chrysogenum (strain ATCC 11550 / CBS 779.69 / DSM 880 / IAM 14645 / JCM 23072 / IMI 49137)</name>
    <name type="common">Acremonium chrysogenum</name>
    <dbReference type="NCBI Taxonomy" id="857340"/>
    <lineage>
        <taxon>Eukaryota</taxon>
        <taxon>Fungi</taxon>
        <taxon>Dikarya</taxon>
        <taxon>Ascomycota</taxon>
        <taxon>Pezizomycotina</taxon>
        <taxon>Sordariomycetes</taxon>
        <taxon>Hypocreomycetidae</taxon>
        <taxon>Hypocreales</taxon>
        <taxon>Bionectriaceae</taxon>
        <taxon>Hapsidospora</taxon>
    </lineage>
</organism>
<feature type="compositionally biased region" description="Acidic residues" evidence="1">
    <location>
        <begin position="314"/>
        <end position="334"/>
    </location>
</feature>
<feature type="region of interest" description="Disordered" evidence="1">
    <location>
        <begin position="312"/>
        <end position="372"/>
    </location>
</feature>
<protein>
    <submittedName>
        <fullName evidence="2">Uncharacterized protein</fullName>
    </submittedName>
</protein>
<dbReference type="InterPro" id="IPR025040">
    <property type="entry name" value="DUF3984"/>
</dbReference>
<gene>
    <name evidence="2" type="ORF">ACRE_007770</name>
</gene>
<dbReference type="STRING" id="857340.A0A086TFX0"/>
<feature type="region of interest" description="Disordered" evidence="1">
    <location>
        <begin position="1"/>
        <end position="23"/>
    </location>
</feature>
<evidence type="ECO:0000313" key="3">
    <source>
        <dbReference type="Proteomes" id="UP000029964"/>
    </source>
</evidence>
<feature type="compositionally biased region" description="Polar residues" evidence="1">
    <location>
        <begin position="60"/>
        <end position="70"/>
    </location>
</feature>
<dbReference type="HOGENOM" id="CLU_040208_0_0_1"/>
<dbReference type="Pfam" id="PF13136">
    <property type="entry name" value="DUF3984"/>
    <property type="match status" value="1"/>
</dbReference>
<reference evidence="3" key="1">
    <citation type="journal article" date="2014" name="Genome Announc.">
        <title>Genome sequence and annotation of Acremonium chrysogenum, producer of the beta-lactam antibiotic cephalosporin C.</title>
        <authorList>
            <person name="Terfehr D."/>
            <person name="Dahlmann T.A."/>
            <person name="Specht T."/>
            <person name="Zadra I."/>
            <person name="Kuernsteiner H."/>
            <person name="Kueck U."/>
        </authorList>
    </citation>
    <scope>NUCLEOTIDE SEQUENCE [LARGE SCALE GENOMIC DNA]</scope>
    <source>
        <strain evidence="3">ATCC 11550 / CBS 779.69 / DSM 880 / IAM 14645 / JCM 23072 / IMI 49137</strain>
    </source>
</reference>
<evidence type="ECO:0000256" key="1">
    <source>
        <dbReference type="SAM" id="MobiDB-lite"/>
    </source>
</evidence>
<evidence type="ECO:0000313" key="2">
    <source>
        <dbReference type="EMBL" id="KFH48252.1"/>
    </source>
</evidence>
<dbReference type="EMBL" id="JPKY01000004">
    <property type="protein sequence ID" value="KFH48252.1"/>
    <property type="molecule type" value="Genomic_DNA"/>
</dbReference>
<feature type="region of interest" description="Disordered" evidence="1">
    <location>
        <begin position="60"/>
        <end position="140"/>
    </location>
</feature>
<dbReference type="AlphaFoldDB" id="A0A086TFX0"/>